<feature type="chain" id="PRO_5017407579" description="Cyanovirin-N domain-containing protein" evidence="1">
    <location>
        <begin position="25"/>
        <end position="168"/>
    </location>
</feature>
<protein>
    <recommendedName>
        <fullName evidence="4">Cyanovirin-N domain-containing protein</fullName>
    </recommendedName>
</protein>
<evidence type="ECO:0000313" key="3">
    <source>
        <dbReference type="Proteomes" id="UP000267003"/>
    </source>
</evidence>
<feature type="signal peptide" evidence="1">
    <location>
        <begin position="1"/>
        <end position="24"/>
    </location>
</feature>
<evidence type="ECO:0008006" key="4">
    <source>
        <dbReference type="Google" id="ProtNLM"/>
    </source>
</evidence>
<dbReference type="AlphaFoldDB" id="A0A3A8R6S9"/>
<organism evidence="2 3">
    <name type="scientific">Corallococcus aberystwythensis</name>
    <dbReference type="NCBI Taxonomy" id="2316722"/>
    <lineage>
        <taxon>Bacteria</taxon>
        <taxon>Pseudomonadati</taxon>
        <taxon>Myxococcota</taxon>
        <taxon>Myxococcia</taxon>
        <taxon>Myxococcales</taxon>
        <taxon>Cystobacterineae</taxon>
        <taxon>Myxococcaceae</taxon>
        <taxon>Corallococcus</taxon>
    </lineage>
</organism>
<gene>
    <name evidence="2" type="ORF">D7W81_05015</name>
</gene>
<dbReference type="Proteomes" id="UP000267003">
    <property type="component" value="Unassembled WGS sequence"/>
</dbReference>
<keyword evidence="3" id="KW-1185">Reference proteome</keyword>
<name>A0A3A8R6S9_9BACT</name>
<sequence length="168" mass="18230">MSDIRRVIPLLALVFAFAPAASWAYKVECQNDFLVYVCGNGTVITCLFDMDHQTDCDDDPAIGTIACAGNGGFVRFDRSPGTRTVAEYVGTLDLAELQCLDCDNGENPIPVVTGNWTGVCMDNTAASCNELNETCFMQSLQFQALCAPRGGVKASFWHLDFPYFTQGG</sequence>
<reference evidence="3" key="1">
    <citation type="submission" date="2018-09" db="EMBL/GenBank/DDBJ databases">
        <authorList>
            <person name="Livingstone P.G."/>
            <person name="Whitworth D.E."/>
        </authorList>
    </citation>
    <scope>NUCLEOTIDE SEQUENCE [LARGE SCALE GENOMIC DNA]</scope>
    <source>
        <strain evidence="3">AB050A</strain>
    </source>
</reference>
<comment type="caution">
    <text evidence="2">The sequence shown here is derived from an EMBL/GenBank/DDBJ whole genome shotgun (WGS) entry which is preliminary data.</text>
</comment>
<proteinExistence type="predicted"/>
<dbReference type="RefSeq" id="WP_120554165.1">
    <property type="nucleotide sequence ID" value="NZ_RAWK01000019.1"/>
</dbReference>
<evidence type="ECO:0000256" key="1">
    <source>
        <dbReference type="SAM" id="SignalP"/>
    </source>
</evidence>
<dbReference type="EMBL" id="RAWK01000019">
    <property type="protein sequence ID" value="RKH72952.1"/>
    <property type="molecule type" value="Genomic_DNA"/>
</dbReference>
<keyword evidence="1" id="KW-0732">Signal</keyword>
<accession>A0A3A8R6S9</accession>
<evidence type="ECO:0000313" key="2">
    <source>
        <dbReference type="EMBL" id="RKH72952.1"/>
    </source>
</evidence>